<evidence type="ECO:0000313" key="2">
    <source>
        <dbReference type="Proteomes" id="UP001386955"/>
    </source>
</evidence>
<gene>
    <name evidence="1" type="ORF">VNO78_13892</name>
</gene>
<accession>A0AAN9XPT0</accession>
<protein>
    <submittedName>
        <fullName evidence="1">Uncharacterized protein</fullName>
    </submittedName>
</protein>
<keyword evidence="2" id="KW-1185">Reference proteome</keyword>
<dbReference type="AlphaFoldDB" id="A0AAN9XPT0"/>
<organism evidence="1 2">
    <name type="scientific">Psophocarpus tetragonolobus</name>
    <name type="common">Winged bean</name>
    <name type="synonym">Dolichos tetragonolobus</name>
    <dbReference type="NCBI Taxonomy" id="3891"/>
    <lineage>
        <taxon>Eukaryota</taxon>
        <taxon>Viridiplantae</taxon>
        <taxon>Streptophyta</taxon>
        <taxon>Embryophyta</taxon>
        <taxon>Tracheophyta</taxon>
        <taxon>Spermatophyta</taxon>
        <taxon>Magnoliopsida</taxon>
        <taxon>eudicotyledons</taxon>
        <taxon>Gunneridae</taxon>
        <taxon>Pentapetalae</taxon>
        <taxon>rosids</taxon>
        <taxon>fabids</taxon>
        <taxon>Fabales</taxon>
        <taxon>Fabaceae</taxon>
        <taxon>Papilionoideae</taxon>
        <taxon>50 kb inversion clade</taxon>
        <taxon>NPAAA clade</taxon>
        <taxon>indigoferoid/millettioid clade</taxon>
        <taxon>Phaseoleae</taxon>
        <taxon>Psophocarpus</taxon>
    </lineage>
</organism>
<dbReference type="EMBL" id="JAYMYS010000003">
    <property type="protein sequence ID" value="KAK7401978.1"/>
    <property type="molecule type" value="Genomic_DNA"/>
</dbReference>
<name>A0AAN9XPT0_PSOTE</name>
<evidence type="ECO:0000313" key="1">
    <source>
        <dbReference type="EMBL" id="KAK7401978.1"/>
    </source>
</evidence>
<comment type="caution">
    <text evidence="1">The sequence shown here is derived from an EMBL/GenBank/DDBJ whole genome shotgun (WGS) entry which is preliminary data.</text>
</comment>
<dbReference type="Proteomes" id="UP001386955">
    <property type="component" value="Unassembled WGS sequence"/>
</dbReference>
<reference evidence="1 2" key="1">
    <citation type="submission" date="2024-01" db="EMBL/GenBank/DDBJ databases">
        <title>The genomes of 5 underutilized Papilionoideae crops provide insights into root nodulation and disease resistanc.</title>
        <authorList>
            <person name="Jiang F."/>
        </authorList>
    </citation>
    <scope>NUCLEOTIDE SEQUENCE [LARGE SCALE GENOMIC DNA]</scope>
    <source>
        <strain evidence="1">DUOXIRENSHENG_FW03</strain>
        <tissue evidence="1">Leaves</tissue>
    </source>
</reference>
<sequence>MHGCVSTKEGPINMPGGLSNQLQRIVATHTSRPRCPGNFEPICLMIVSILLIEKYYFIVHPSGSRYP</sequence>
<proteinExistence type="predicted"/>